<evidence type="ECO:0000313" key="3">
    <source>
        <dbReference type="Proteomes" id="UP000614490"/>
    </source>
</evidence>
<organism evidence="2 3">
    <name type="scientific">Halobacillus yeomjeoni</name>
    <dbReference type="NCBI Taxonomy" id="311194"/>
    <lineage>
        <taxon>Bacteria</taxon>
        <taxon>Bacillati</taxon>
        <taxon>Bacillota</taxon>
        <taxon>Bacilli</taxon>
        <taxon>Bacillales</taxon>
        <taxon>Bacillaceae</taxon>
        <taxon>Halobacillus</taxon>
    </lineage>
</organism>
<accession>A0A931HSS1</accession>
<name>A0A931HSS1_9BACI</name>
<dbReference type="PANTHER" id="PTHR43355:SF2">
    <property type="entry name" value="FLAVIN REDUCTASE (NADPH)"/>
    <property type="match status" value="1"/>
</dbReference>
<dbReference type="Proteomes" id="UP000614490">
    <property type="component" value="Unassembled WGS sequence"/>
</dbReference>
<dbReference type="Gene3D" id="3.40.50.720">
    <property type="entry name" value="NAD(P)-binding Rossmann-like Domain"/>
    <property type="match status" value="1"/>
</dbReference>
<sequence length="206" mass="23099">MKIAVFGATGRVGARVVNKAMSDGHEVKALVRDEDKAKDITPGAELVTGDVKNREDIENTLKGCDCVFSGLGTDKTDTLSTYIPMVIDLMNEHGIKRIVTIGTAGILNSRFEEGKFRFQSNESKRKLTFAAEEHLKVYQALNKSRLEWTIICPTYLPEGDSEGEVRYEINYLPEGGKKVTTEDTAEFAYQELIQKRFIHQRVGICY</sequence>
<evidence type="ECO:0000259" key="1">
    <source>
        <dbReference type="Pfam" id="PF13460"/>
    </source>
</evidence>
<dbReference type="GO" id="GO:0016646">
    <property type="term" value="F:oxidoreductase activity, acting on the CH-NH group of donors, NAD or NADP as acceptor"/>
    <property type="evidence" value="ECO:0007669"/>
    <property type="project" value="TreeGrafter"/>
</dbReference>
<proteinExistence type="predicted"/>
<reference evidence="2 3" key="1">
    <citation type="journal article" date="2005" name="Int. J. Syst. Evol. Microbiol.">
        <title>Halobacillus yeomjeoni sp. nov., isolated from a marine solar saltern in Korea.</title>
        <authorList>
            <person name="Yoon J.H."/>
            <person name="Kang S.J."/>
            <person name="Lee C.H."/>
            <person name="Oh H.W."/>
            <person name="Oh T.K."/>
        </authorList>
    </citation>
    <scope>NUCLEOTIDE SEQUENCE [LARGE SCALE GENOMIC DNA]</scope>
    <source>
        <strain evidence="2 3">KCTC 3957</strain>
    </source>
</reference>
<evidence type="ECO:0000313" key="2">
    <source>
        <dbReference type="EMBL" id="MBH0228683.1"/>
    </source>
</evidence>
<dbReference type="PANTHER" id="PTHR43355">
    <property type="entry name" value="FLAVIN REDUCTASE (NADPH)"/>
    <property type="match status" value="1"/>
</dbReference>
<dbReference type="InterPro" id="IPR016040">
    <property type="entry name" value="NAD(P)-bd_dom"/>
</dbReference>
<dbReference type="RefSeq" id="WP_197315334.1">
    <property type="nucleotide sequence ID" value="NZ_JADZSC010000001.1"/>
</dbReference>
<dbReference type="SUPFAM" id="SSF51735">
    <property type="entry name" value="NAD(P)-binding Rossmann-fold domains"/>
    <property type="match status" value="1"/>
</dbReference>
<dbReference type="InterPro" id="IPR051606">
    <property type="entry name" value="Polyketide_Oxido-like"/>
</dbReference>
<protein>
    <submittedName>
        <fullName evidence="2">SDR family oxidoreductase</fullName>
    </submittedName>
</protein>
<dbReference type="Pfam" id="PF13460">
    <property type="entry name" value="NAD_binding_10"/>
    <property type="match status" value="1"/>
</dbReference>
<keyword evidence="3" id="KW-1185">Reference proteome</keyword>
<dbReference type="CDD" id="cd05244">
    <property type="entry name" value="BVR-B_like_SDR_a"/>
    <property type="match status" value="1"/>
</dbReference>
<gene>
    <name evidence="2" type="ORF">H0267_00540</name>
</gene>
<feature type="domain" description="NAD(P)-binding" evidence="1">
    <location>
        <begin position="7"/>
        <end position="192"/>
    </location>
</feature>
<dbReference type="EMBL" id="JADZSC010000001">
    <property type="protein sequence ID" value="MBH0228683.1"/>
    <property type="molecule type" value="Genomic_DNA"/>
</dbReference>
<comment type="caution">
    <text evidence="2">The sequence shown here is derived from an EMBL/GenBank/DDBJ whole genome shotgun (WGS) entry which is preliminary data.</text>
</comment>
<dbReference type="InterPro" id="IPR036291">
    <property type="entry name" value="NAD(P)-bd_dom_sf"/>
</dbReference>
<dbReference type="AlphaFoldDB" id="A0A931HSS1"/>